<evidence type="ECO:0000256" key="4">
    <source>
        <dbReference type="ARBA" id="ARBA00023004"/>
    </source>
</evidence>
<dbReference type="NCBIfam" id="NF041363">
    <property type="entry name" value="GntD_guanitoxin"/>
    <property type="match status" value="1"/>
</dbReference>
<keyword evidence="6" id="KW-0223">Dioxygenase</keyword>
<protein>
    <submittedName>
        <fullName evidence="6">TauD/TfdA family dioxygenase</fullName>
    </submittedName>
</protein>
<dbReference type="InterPro" id="IPR003819">
    <property type="entry name" value="TauD/TfdA-like"/>
</dbReference>
<dbReference type="Pfam" id="PF02668">
    <property type="entry name" value="TauD"/>
    <property type="match status" value="1"/>
</dbReference>
<evidence type="ECO:0000313" key="6">
    <source>
        <dbReference type="EMBL" id="MCH6162566.1"/>
    </source>
</evidence>
<dbReference type="GO" id="GO:0051213">
    <property type="term" value="F:dioxygenase activity"/>
    <property type="evidence" value="ECO:0007669"/>
    <property type="project" value="UniProtKB-KW"/>
</dbReference>
<dbReference type="InterPro" id="IPR014503">
    <property type="entry name" value="Clavaminate_syn-like"/>
</dbReference>
<keyword evidence="2" id="KW-0479">Metal-binding</keyword>
<name>A0ABS9T206_9ACTN</name>
<dbReference type="InterPro" id="IPR053447">
    <property type="entry name" value="Alpha-KG_dependent_hydroxylase"/>
</dbReference>
<dbReference type="Proteomes" id="UP001166784">
    <property type="component" value="Unassembled WGS sequence"/>
</dbReference>
<reference evidence="6" key="2">
    <citation type="journal article" date="2023" name="Int. J. Syst. Evol. Microbiol.">
        <title>Streptomyces marispadix sp. nov., isolated from marine beach sediment of the Northern Coast of Portugal.</title>
        <authorList>
            <person name="dos Santos J.D.N."/>
            <person name="Vitorino I.R."/>
            <person name="Kallscheuer N."/>
            <person name="Srivastava A."/>
            <person name="Krautwurst S."/>
            <person name="Marz M."/>
            <person name="Jogler C."/>
            <person name="Lobo Da Cunha A."/>
            <person name="Catita J."/>
            <person name="Goncalves H."/>
            <person name="Gonzalez I."/>
            <person name="Reyes F."/>
            <person name="Lage O.M."/>
        </authorList>
    </citation>
    <scope>NUCLEOTIDE SEQUENCE</scope>
    <source>
        <strain evidence="6">M600PL45_2</strain>
    </source>
</reference>
<keyword evidence="7" id="KW-1185">Reference proteome</keyword>
<comment type="similarity">
    <text evidence="1">Belongs to the clavaminate synthase family.</text>
</comment>
<comment type="caution">
    <text evidence="6">The sequence shown here is derived from an EMBL/GenBank/DDBJ whole genome shotgun (WGS) entry which is preliminary data.</text>
</comment>
<evidence type="ECO:0000256" key="1">
    <source>
        <dbReference type="ARBA" id="ARBA00008425"/>
    </source>
</evidence>
<organism evidence="6 7">
    <name type="scientific">Streptomyces marispadix</name>
    <dbReference type="NCBI Taxonomy" id="2922868"/>
    <lineage>
        <taxon>Bacteria</taxon>
        <taxon>Bacillati</taxon>
        <taxon>Actinomycetota</taxon>
        <taxon>Actinomycetes</taxon>
        <taxon>Kitasatosporales</taxon>
        <taxon>Streptomycetaceae</taxon>
        <taxon>Streptomyces</taxon>
    </lineage>
</organism>
<dbReference type="EMBL" id="JAKWJU010000002">
    <property type="protein sequence ID" value="MCH6162566.1"/>
    <property type="molecule type" value="Genomic_DNA"/>
</dbReference>
<dbReference type="PIRSF" id="PIRSF019543">
    <property type="entry name" value="Clavaminate_syn"/>
    <property type="match status" value="1"/>
</dbReference>
<dbReference type="SUPFAM" id="SSF51197">
    <property type="entry name" value="Clavaminate synthase-like"/>
    <property type="match status" value="1"/>
</dbReference>
<evidence type="ECO:0000313" key="7">
    <source>
        <dbReference type="Proteomes" id="UP001166784"/>
    </source>
</evidence>
<proteinExistence type="inferred from homology"/>
<gene>
    <name evidence="6" type="ORF">MMA15_19890</name>
</gene>
<evidence type="ECO:0000256" key="3">
    <source>
        <dbReference type="ARBA" id="ARBA00023002"/>
    </source>
</evidence>
<accession>A0ABS9T206</accession>
<dbReference type="Gene3D" id="3.60.130.10">
    <property type="entry name" value="Clavaminate synthase-like"/>
    <property type="match status" value="1"/>
</dbReference>
<dbReference type="InterPro" id="IPR042098">
    <property type="entry name" value="TauD-like_sf"/>
</dbReference>
<keyword evidence="3" id="KW-0560">Oxidoreductase</keyword>
<evidence type="ECO:0000259" key="5">
    <source>
        <dbReference type="Pfam" id="PF02668"/>
    </source>
</evidence>
<dbReference type="RefSeq" id="WP_241061494.1">
    <property type="nucleotide sequence ID" value="NZ_JAKWJU010000002.1"/>
</dbReference>
<evidence type="ECO:0000256" key="2">
    <source>
        <dbReference type="ARBA" id="ARBA00022723"/>
    </source>
</evidence>
<reference evidence="6" key="1">
    <citation type="submission" date="2022-03" db="EMBL/GenBank/DDBJ databases">
        <authorList>
            <person name="Santos J.D.N."/>
            <person name="Kallscheuer N."/>
            <person name="Jogler C."/>
            <person name="Lage O.M."/>
        </authorList>
    </citation>
    <scope>NUCLEOTIDE SEQUENCE</scope>
    <source>
        <strain evidence="6">M600PL45_2</strain>
    </source>
</reference>
<keyword evidence="4" id="KW-0408">Iron</keyword>
<sequence length="327" mass="36616">MRDALATMDLDEAQAASAQELVEDLRSRHKTPDSEDFLRSALYGSLSLPDHLTSGVRELRYDGAPPAALVRGFPVDDAAIGPTPSHWRDRAPDRTAAQDFWLGLLGSLLGAPFCWSTLQDGRLYNDIHPVEGSEDDQTGHGSRSLLDFHTEDAFHEFRCDYVLLLALRNHDRVATTVGASRAPALSDEDRDVLFEPRFVIRPDTEHRRHMTPAEIASYERPVPVLFGDRADPGVRIDPPYMEPLPGDRQARAALERLCEQLESSLVDVVLEPGDVLVVDNQRCVHGRRPFRARLDGTDRWLRKVTVTRDLRKSAGRRESSGSRVLRG</sequence>
<feature type="domain" description="TauD/TfdA-like" evidence="5">
    <location>
        <begin position="124"/>
        <end position="305"/>
    </location>
</feature>